<sequence>DRQRVRHTGRWLVRHSTDRCSTAIGLALLATDRAEEDIPLIQTIGLLSNTFGLLAVRALERRRGGEQALLWLAQRVAGSGRIDVIEALCRYRPAPRRWLLRHACDGDIFDGYYAGQVATSCHLHEAIVSTEVDDDLVDHTARLLAAMKDSFGMGMTLEHYPPAPIVLGAHAAHLSQQTPTVSRYIEAGVIALHLTNKTPHECGCTTEQRDHIVRQYLAVLNRDDWCDTIRANLDQADRHSVWFAATVAPRLRLRAFTDPPNDDR</sequence>
<keyword evidence="2" id="KW-1185">Reference proteome</keyword>
<name>A0ABW3MD36_9PSEU</name>
<feature type="non-terminal residue" evidence="1">
    <location>
        <position position="1"/>
    </location>
</feature>
<evidence type="ECO:0000313" key="2">
    <source>
        <dbReference type="Proteomes" id="UP001597045"/>
    </source>
</evidence>
<organism evidence="1 2">
    <name type="scientific">Kibdelosporangium lantanae</name>
    <dbReference type="NCBI Taxonomy" id="1497396"/>
    <lineage>
        <taxon>Bacteria</taxon>
        <taxon>Bacillati</taxon>
        <taxon>Actinomycetota</taxon>
        <taxon>Actinomycetes</taxon>
        <taxon>Pseudonocardiales</taxon>
        <taxon>Pseudonocardiaceae</taxon>
        <taxon>Kibdelosporangium</taxon>
    </lineage>
</organism>
<gene>
    <name evidence="1" type="ORF">ACFQ1S_17175</name>
</gene>
<comment type="caution">
    <text evidence="1">The sequence shown here is derived from an EMBL/GenBank/DDBJ whole genome shotgun (WGS) entry which is preliminary data.</text>
</comment>
<reference evidence="2" key="1">
    <citation type="journal article" date="2019" name="Int. J. Syst. Evol. Microbiol.">
        <title>The Global Catalogue of Microorganisms (GCM) 10K type strain sequencing project: providing services to taxonomists for standard genome sequencing and annotation.</title>
        <authorList>
            <consortium name="The Broad Institute Genomics Platform"/>
            <consortium name="The Broad Institute Genome Sequencing Center for Infectious Disease"/>
            <person name="Wu L."/>
            <person name="Ma J."/>
        </authorList>
    </citation>
    <scope>NUCLEOTIDE SEQUENCE [LARGE SCALE GENOMIC DNA]</scope>
    <source>
        <strain evidence="2">JCM 31486</strain>
    </source>
</reference>
<proteinExistence type="predicted"/>
<evidence type="ECO:0000313" key="1">
    <source>
        <dbReference type="EMBL" id="MFD1047154.1"/>
    </source>
</evidence>
<dbReference type="Proteomes" id="UP001597045">
    <property type="component" value="Unassembled WGS sequence"/>
</dbReference>
<protein>
    <submittedName>
        <fullName evidence="1">Uncharacterized protein</fullName>
    </submittedName>
</protein>
<dbReference type="EMBL" id="JBHTIS010000951">
    <property type="protein sequence ID" value="MFD1047154.1"/>
    <property type="molecule type" value="Genomic_DNA"/>
</dbReference>
<accession>A0ABW3MD36</accession>